<dbReference type="AlphaFoldDB" id="A0AA95H5L2"/>
<dbReference type="Gene3D" id="3.30.460.80">
    <property type="entry name" value="NADH:ubiquinone oxidoreductase, 30kDa subunit"/>
    <property type="match status" value="1"/>
</dbReference>
<dbReference type="PANTHER" id="PTHR10884">
    <property type="entry name" value="NADH DEHYDROGENASE UBIQUINONE IRON-SULFUR PROTEIN 3"/>
    <property type="match status" value="1"/>
</dbReference>
<protein>
    <recommendedName>
        <fullName evidence="4">NADH-quinone oxidoreductase subunit C</fullName>
        <ecNumber evidence="4">7.1.1.-</ecNumber>
    </recommendedName>
    <alternativeName>
        <fullName evidence="4">NADH dehydrogenase I subunit C</fullName>
    </alternativeName>
    <alternativeName>
        <fullName evidence="4">NDH-1 subunit C</fullName>
    </alternativeName>
</protein>
<dbReference type="EMBL" id="CP124755">
    <property type="protein sequence ID" value="WGZ90070.1"/>
    <property type="molecule type" value="Genomic_DNA"/>
</dbReference>
<dbReference type="GO" id="GO:0008137">
    <property type="term" value="F:NADH dehydrogenase (ubiquinone) activity"/>
    <property type="evidence" value="ECO:0007669"/>
    <property type="project" value="InterPro"/>
</dbReference>
<keyword evidence="4 5" id="KW-0520">NAD</keyword>
<keyword evidence="4 6" id="KW-0874">Quinone</keyword>
<dbReference type="Proteomes" id="UP001300672">
    <property type="component" value="Chromosome"/>
</dbReference>
<dbReference type="GO" id="GO:0050136">
    <property type="term" value="F:NADH dehydrogenase (quinone) (non-electrogenic) activity"/>
    <property type="evidence" value="ECO:0007669"/>
    <property type="project" value="UniProtKB-UniRule"/>
</dbReference>
<accession>A0AA95H5L2</accession>
<dbReference type="PROSITE" id="PS00542">
    <property type="entry name" value="COMPLEX1_30K"/>
    <property type="match status" value="1"/>
</dbReference>
<comment type="function">
    <text evidence="4">NDH-1 shuttles electrons from NADH, via FMN and iron-sulfur (Fe-S) centers, to quinones in the respiratory chain. The immediate electron acceptor for the enzyme in this species is believed to be ubiquinone. Couples the redox reaction to proton translocation (for every two electrons transferred, four hydrogen ions are translocated across the cytoplasmic membrane), and thus conserves the redox energy in a proton gradient.</text>
</comment>
<keyword evidence="2 4" id="KW-0813">Transport</keyword>
<comment type="subunit">
    <text evidence="4">NDH-1 is composed of 14 different subunits. Subunits NuoB, C, D, E, F, and G constitute the peripheral sector of the complex.</text>
</comment>
<keyword evidence="8" id="KW-0560">Oxidoreductase</keyword>
<organism evidence="8">
    <name type="scientific">Candidatus Thiocaldithrix dubininis</name>
    <dbReference type="NCBI Taxonomy" id="3080823"/>
    <lineage>
        <taxon>Bacteria</taxon>
        <taxon>Pseudomonadati</taxon>
        <taxon>Pseudomonadota</taxon>
        <taxon>Gammaproteobacteria</taxon>
        <taxon>Thiotrichales</taxon>
        <taxon>Thiotrichaceae</taxon>
        <taxon>Candidatus Thiocaldithrix</taxon>
    </lineage>
</organism>
<dbReference type="PANTHER" id="PTHR10884:SF14">
    <property type="entry name" value="NADH DEHYDROGENASE [UBIQUINONE] IRON-SULFUR PROTEIN 3, MITOCHONDRIAL"/>
    <property type="match status" value="1"/>
</dbReference>
<evidence type="ECO:0000256" key="6">
    <source>
        <dbReference type="RuleBase" id="RU003582"/>
    </source>
</evidence>
<comment type="catalytic activity">
    <reaction evidence="4 6">
        <text>a quinone + NADH + 5 H(+)(in) = a quinol + NAD(+) + 4 H(+)(out)</text>
        <dbReference type="Rhea" id="RHEA:57888"/>
        <dbReference type="ChEBI" id="CHEBI:15378"/>
        <dbReference type="ChEBI" id="CHEBI:24646"/>
        <dbReference type="ChEBI" id="CHEBI:57540"/>
        <dbReference type="ChEBI" id="CHEBI:57945"/>
        <dbReference type="ChEBI" id="CHEBI:132124"/>
    </reaction>
</comment>
<dbReference type="HAMAP" id="MF_01357">
    <property type="entry name" value="NDH1_NuoC"/>
    <property type="match status" value="1"/>
</dbReference>
<evidence type="ECO:0000256" key="3">
    <source>
        <dbReference type="ARBA" id="ARBA00022475"/>
    </source>
</evidence>
<dbReference type="EC" id="7.1.1.-" evidence="4"/>
<proteinExistence type="inferred from homology"/>
<gene>
    <name evidence="4" type="primary">nuoC</name>
    <name evidence="8" type="ORF">QJT80_11245</name>
</gene>
<dbReference type="InterPro" id="IPR001268">
    <property type="entry name" value="NADH_UbQ_OxRdtase_30kDa_su"/>
</dbReference>
<feature type="domain" description="NADH:ubiquinone oxidoreductase 30kDa subunit" evidence="7">
    <location>
        <begin position="33"/>
        <end position="195"/>
    </location>
</feature>
<reference evidence="8" key="1">
    <citation type="journal article" date="2023" name="Int. J. Mol. Sci.">
        <title>Metagenomics Revealed a New Genus 'Candidatus Thiocaldithrix dubininis' gen. nov., sp. nov. and a New Species 'Candidatus Thiothrix putei' sp. nov. in the Family Thiotrichaceae, Some Members of Which Have Traits of Both Na+- and H+-Motive Energetics.</title>
        <authorList>
            <person name="Ravin N.V."/>
            <person name="Muntyan M.S."/>
            <person name="Smolyakov D.D."/>
            <person name="Rudenko T.S."/>
            <person name="Beletsky A.V."/>
            <person name="Mardanov A.V."/>
            <person name="Grabovich M.Y."/>
        </authorList>
    </citation>
    <scope>NUCLEOTIDE SEQUENCE</scope>
    <source>
        <strain evidence="8">GKL-01</strain>
    </source>
</reference>
<name>A0AA95H5L2_9GAMM</name>
<keyword evidence="3 4" id="KW-1003">Cell membrane</keyword>
<reference evidence="8" key="2">
    <citation type="submission" date="2023-04" db="EMBL/GenBank/DDBJ databases">
        <authorList>
            <person name="Beletskiy A.V."/>
            <person name="Mardanov A.V."/>
            <person name="Ravin N.V."/>
        </authorList>
    </citation>
    <scope>NUCLEOTIDE SEQUENCE</scope>
    <source>
        <strain evidence="8">GKL-01</strain>
    </source>
</reference>
<dbReference type="Pfam" id="PF00329">
    <property type="entry name" value="Complex1_30kDa"/>
    <property type="match status" value="1"/>
</dbReference>
<dbReference type="InterPro" id="IPR037232">
    <property type="entry name" value="NADH_quin_OxRdtase_su_C/D-like"/>
</dbReference>
<keyword evidence="4 5" id="KW-1278">Translocase</keyword>
<dbReference type="NCBIfam" id="NF004730">
    <property type="entry name" value="PRK06074.1-1"/>
    <property type="match status" value="1"/>
</dbReference>
<evidence type="ECO:0000259" key="7">
    <source>
        <dbReference type="Pfam" id="PF00329"/>
    </source>
</evidence>
<evidence type="ECO:0000256" key="1">
    <source>
        <dbReference type="ARBA" id="ARBA00007569"/>
    </source>
</evidence>
<dbReference type="InterPro" id="IPR020396">
    <property type="entry name" value="NADH_UbQ_OxRdtase_CS"/>
</dbReference>
<evidence type="ECO:0000313" key="8">
    <source>
        <dbReference type="EMBL" id="WGZ90070.1"/>
    </source>
</evidence>
<comment type="subcellular location">
    <subcellularLocation>
        <location evidence="4">Cell membrane</location>
        <topology evidence="4">Peripheral membrane protein</topology>
        <orientation evidence="4">Cytoplasmic side</orientation>
    </subcellularLocation>
</comment>
<evidence type="ECO:0000256" key="2">
    <source>
        <dbReference type="ARBA" id="ARBA00022448"/>
    </source>
</evidence>
<keyword evidence="4" id="KW-0472">Membrane</keyword>
<dbReference type="GO" id="GO:0048038">
    <property type="term" value="F:quinone binding"/>
    <property type="evidence" value="ECO:0007669"/>
    <property type="project" value="UniProtKB-KW"/>
</dbReference>
<dbReference type="SUPFAM" id="SSF143243">
    <property type="entry name" value="Nqo5-like"/>
    <property type="match status" value="1"/>
</dbReference>
<evidence type="ECO:0000256" key="5">
    <source>
        <dbReference type="RuleBase" id="RU003456"/>
    </source>
</evidence>
<comment type="similarity">
    <text evidence="1 4 5">Belongs to the complex I 30 kDa subunit family.</text>
</comment>
<keyword evidence="4" id="KW-0830">Ubiquinone</keyword>
<sequence>MAEKLEQIRDYVQTALADKLTAVKYEFGELTLDIPANQWLEVARFLRHDDQLACEQLIDLCGVDYLTFGDAEWDVTTASRSGFSRAVQQDQPVDLFDFGDKPAEPDVKGKRYAVVAHLISVQHNFRVRIRTWCEDNTLPVVPSLIDVWNSVNWYEREAFDLFGILFTGHPDLRRLLTDYGFVGHPFRKDFPLIGQVEMRYDAEMKRVVYEPVSIDPRVLVPRVIRDGEIEEQHN</sequence>
<dbReference type="InterPro" id="IPR010218">
    <property type="entry name" value="NADH_DH_suC"/>
</dbReference>
<evidence type="ECO:0000256" key="4">
    <source>
        <dbReference type="HAMAP-Rule" id="MF_01357"/>
    </source>
</evidence>
<dbReference type="GO" id="GO:0005886">
    <property type="term" value="C:plasma membrane"/>
    <property type="evidence" value="ECO:0007669"/>
    <property type="project" value="UniProtKB-SubCell"/>
</dbReference>
<dbReference type="KEGG" id="tdu:QJT80_11245"/>